<keyword evidence="2" id="KW-0732">Signal</keyword>
<feature type="chain" id="PRO_5015165697" description="L,D-transpeptidase" evidence="2">
    <location>
        <begin position="22"/>
        <end position="253"/>
    </location>
</feature>
<evidence type="ECO:0000256" key="2">
    <source>
        <dbReference type="SAM" id="SignalP"/>
    </source>
</evidence>
<keyword evidence="4" id="KW-1185">Reference proteome</keyword>
<dbReference type="OrthoDB" id="7202732at2"/>
<dbReference type="Proteomes" id="UP000241167">
    <property type="component" value="Unassembled WGS sequence"/>
</dbReference>
<evidence type="ECO:0008006" key="5">
    <source>
        <dbReference type="Google" id="ProtNLM"/>
    </source>
</evidence>
<feature type="compositionally biased region" description="Low complexity" evidence="1">
    <location>
        <begin position="45"/>
        <end position="55"/>
    </location>
</feature>
<name>A0A2P7QM15_9SPHN</name>
<organism evidence="3 4">
    <name type="scientific">Allosphingosinicella deserti</name>
    <dbReference type="NCBI Taxonomy" id="2116704"/>
    <lineage>
        <taxon>Bacteria</taxon>
        <taxon>Pseudomonadati</taxon>
        <taxon>Pseudomonadota</taxon>
        <taxon>Alphaproteobacteria</taxon>
        <taxon>Sphingomonadales</taxon>
        <taxon>Sphingomonadaceae</taxon>
        <taxon>Allosphingosinicella</taxon>
    </lineage>
</organism>
<feature type="region of interest" description="Disordered" evidence="1">
    <location>
        <begin position="24"/>
        <end position="55"/>
    </location>
</feature>
<evidence type="ECO:0000313" key="3">
    <source>
        <dbReference type="EMBL" id="PSJ39003.1"/>
    </source>
</evidence>
<gene>
    <name evidence="3" type="ORF">C7I55_17040</name>
</gene>
<feature type="compositionally biased region" description="Low complexity" evidence="1">
    <location>
        <begin position="24"/>
        <end position="37"/>
    </location>
</feature>
<evidence type="ECO:0000313" key="4">
    <source>
        <dbReference type="Proteomes" id="UP000241167"/>
    </source>
</evidence>
<dbReference type="AlphaFoldDB" id="A0A2P7QM15"/>
<comment type="caution">
    <text evidence="3">The sequence shown here is derived from an EMBL/GenBank/DDBJ whole genome shotgun (WGS) entry which is preliminary data.</text>
</comment>
<feature type="signal peptide" evidence="2">
    <location>
        <begin position="1"/>
        <end position="21"/>
    </location>
</feature>
<dbReference type="RefSeq" id="WP_106514201.1">
    <property type="nucleotide sequence ID" value="NZ_PXYI01000005.1"/>
</dbReference>
<protein>
    <recommendedName>
        <fullName evidence="5">L,D-transpeptidase</fullName>
    </recommendedName>
</protein>
<reference evidence="3 4" key="1">
    <citation type="submission" date="2018-03" db="EMBL/GenBank/DDBJ databases">
        <title>The draft genome of Sphingosinicella sp. GL-C-18.</title>
        <authorList>
            <person name="Liu L."/>
            <person name="Li L."/>
            <person name="Liang L."/>
            <person name="Zhang X."/>
            <person name="Wang T."/>
        </authorList>
    </citation>
    <scope>NUCLEOTIDE SEQUENCE [LARGE SCALE GENOMIC DNA]</scope>
    <source>
        <strain evidence="3 4">GL-C-18</strain>
    </source>
</reference>
<proteinExistence type="predicted"/>
<evidence type="ECO:0000256" key="1">
    <source>
        <dbReference type="SAM" id="MobiDB-lite"/>
    </source>
</evidence>
<dbReference type="EMBL" id="PXYI01000005">
    <property type="protein sequence ID" value="PSJ39003.1"/>
    <property type="molecule type" value="Genomic_DNA"/>
</dbReference>
<sequence>MTKIFLALAGLALSAAVPAWAAENARPSKPASSASKSGKPKSARSKSATSKAATPAPDLAAEAALLPSVEAGRVVDWVAASGDNRALPYAIIDKKAAALFLFDGNGKPLGRAPVLIGIAPGDDATPGVGTKNLAEIGPAEKTTPAGRYLAKYGLAAGRQKVLWIDYATSVALHPIPPGATKKERRRERILSPGADDNRITFGCVNVPAAFYGKSVRPLFQRKGGIVYILPDTKPIEDVFPRLRVQAVLEGGAL</sequence>
<accession>A0A2P7QM15</accession>